<gene>
    <name evidence="1" type="ORF">RPERSI_LOCUS30592</name>
</gene>
<evidence type="ECO:0000313" key="2">
    <source>
        <dbReference type="Proteomes" id="UP000789920"/>
    </source>
</evidence>
<sequence length="52" mass="5906">SSDNINQPDITKQDINIALAKAFVEADIPLEKINKLLNFFKEYCIKGKLINI</sequence>
<protein>
    <submittedName>
        <fullName evidence="1">31597_t:CDS:1</fullName>
    </submittedName>
</protein>
<accession>A0ACA9SGC0</accession>
<dbReference type="Proteomes" id="UP000789920">
    <property type="component" value="Unassembled WGS sequence"/>
</dbReference>
<name>A0ACA9SGC0_9GLOM</name>
<organism evidence="1 2">
    <name type="scientific">Racocetra persica</name>
    <dbReference type="NCBI Taxonomy" id="160502"/>
    <lineage>
        <taxon>Eukaryota</taxon>
        <taxon>Fungi</taxon>
        <taxon>Fungi incertae sedis</taxon>
        <taxon>Mucoromycota</taxon>
        <taxon>Glomeromycotina</taxon>
        <taxon>Glomeromycetes</taxon>
        <taxon>Diversisporales</taxon>
        <taxon>Gigasporaceae</taxon>
        <taxon>Racocetra</taxon>
    </lineage>
</organism>
<proteinExistence type="predicted"/>
<dbReference type="EMBL" id="CAJVQC010119903">
    <property type="protein sequence ID" value="CAG8838222.1"/>
    <property type="molecule type" value="Genomic_DNA"/>
</dbReference>
<evidence type="ECO:0000313" key="1">
    <source>
        <dbReference type="EMBL" id="CAG8838222.1"/>
    </source>
</evidence>
<reference evidence="1" key="1">
    <citation type="submission" date="2021-06" db="EMBL/GenBank/DDBJ databases">
        <authorList>
            <person name="Kallberg Y."/>
            <person name="Tangrot J."/>
            <person name="Rosling A."/>
        </authorList>
    </citation>
    <scope>NUCLEOTIDE SEQUENCE</scope>
    <source>
        <strain evidence="1">MA461A</strain>
    </source>
</reference>
<feature type="non-terminal residue" evidence="1">
    <location>
        <position position="1"/>
    </location>
</feature>
<comment type="caution">
    <text evidence="1">The sequence shown here is derived from an EMBL/GenBank/DDBJ whole genome shotgun (WGS) entry which is preliminary data.</text>
</comment>
<keyword evidence="2" id="KW-1185">Reference proteome</keyword>